<organism evidence="1 2">
    <name type="scientific">Kerstersia gyiorum</name>
    <dbReference type="NCBI Taxonomy" id="206506"/>
    <lineage>
        <taxon>Bacteria</taxon>
        <taxon>Pseudomonadati</taxon>
        <taxon>Pseudomonadota</taxon>
        <taxon>Betaproteobacteria</taxon>
        <taxon>Burkholderiales</taxon>
        <taxon>Alcaligenaceae</taxon>
        <taxon>Kerstersia</taxon>
    </lineage>
</organism>
<evidence type="ECO:0000313" key="2">
    <source>
        <dbReference type="Proteomes" id="UP000292039"/>
    </source>
</evidence>
<protein>
    <submittedName>
        <fullName evidence="1">Uncharacterized protein</fullName>
    </submittedName>
</protein>
<sequence>MGRGADHIRRIIVLSLFLAGAPARTAFYI</sequence>
<accession>A0A4Q7MNX8</accession>
<reference evidence="1 2" key="1">
    <citation type="submission" date="2019-02" db="EMBL/GenBank/DDBJ databases">
        <title>Genomic Encyclopedia of Type Strains, Phase IV (KMG-IV): sequencing the most valuable type-strain genomes for metagenomic binning, comparative biology and taxonomic classification.</title>
        <authorList>
            <person name="Goeker M."/>
        </authorList>
    </citation>
    <scope>NUCLEOTIDE SEQUENCE [LARGE SCALE GENOMIC DNA]</scope>
    <source>
        <strain evidence="1 2">DSM 16618</strain>
    </source>
</reference>
<dbReference type="AlphaFoldDB" id="A0A4Q7MNX8"/>
<proteinExistence type="predicted"/>
<gene>
    <name evidence="1" type="ORF">EV679_1997</name>
</gene>
<dbReference type="Proteomes" id="UP000292039">
    <property type="component" value="Unassembled WGS sequence"/>
</dbReference>
<name>A0A4Q7MNX8_9BURK</name>
<comment type="caution">
    <text evidence="1">The sequence shown here is derived from an EMBL/GenBank/DDBJ whole genome shotgun (WGS) entry which is preliminary data.</text>
</comment>
<dbReference type="EMBL" id="SGWZ01000003">
    <property type="protein sequence ID" value="RZS69403.1"/>
    <property type="molecule type" value="Genomic_DNA"/>
</dbReference>
<evidence type="ECO:0000313" key="1">
    <source>
        <dbReference type="EMBL" id="RZS69403.1"/>
    </source>
</evidence>